<comment type="similarity">
    <text evidence="9">Belongs to the monovalent cation:proton antiporter 1 (CPA1) transporter (TC 2.A.36) family.</text>
</comment>
<dbReference type="PANTHER" id="PTHR10110">
    <property type="entry name" value="SODIUM/HYDROGEN EXCHANGER"/>
    <property type="match status" value="1"/>
</dbReference>
<dbReference type="Gene3D" id="6.10.140.1330">
    <property type="match status" value="1"/>
</dbReference>
<evidence type="ECO:0000256" key="1">
    <source>
        <dbReference type="ARBA" id="ARBA00004141"/>
    </source>
</evidence>
<evidence type="ECO:0000256" key="4">
    <source>
        <dbReference type="ARBA" id="ARBA00022989"/>
    </source>
</evidence>
<evidence type="ECO:0000256" key="9">
    <source>
        <dbReference type="RuleBase" id="RU003722"/>
    </source>
</evidence>
<evidence type="ECO:0000256" key="6">
    <source>
        <dbReference type="ARBA" id="ARBA00023065"/>
    </source>
</evidence>
<keyword evidence="9" id="KW-0050">Antiport</keyword>
<dbReference type="WBParaSite" id="MBELARI_LOCUS136">
    <property type="protein sequence ID" value="MBELARI_LOCUS136"/>
    <property type="gene ID" value="MBELARI_LOCUS136"/>
</dbReference>
<evidence type="ECO:0000256" key="2">
    <source>
        <dbReference type="ARBA" id="ARBA00022448"/>
    </source>
</evidence>
<feature type="domain" description="Cation/H+ exchanger transmembrane" evidence="12">
    <location>
        <begin position="157"/>
        <end position="549"/>
    </location>
</feature>
<keyword evidence="6 9" id="KW-0406">Ion transport</keyword>
<comment type="subcellular location">
    <subcellularLocation>
        <location evidence="1">Membrane</location>
        <topology evidence="1">Multi-pass membrane protein</topology>
    </subcellularLocation>
</comment>
<dbReference type="PRINTS" id="PR01084">
    <property type="entry name" value="NAHEXCHNGR"/>
</dbReference>
<feature type="transmembrane region" description="Helical" evidence="11">
    <location>
        <begin position="456"/>
        <end position="480"/>
    </location>
</feature>
<feature type="transmembrane region" description="Helical" evidence="11">
    <location>
        <begin position="172"/>
        <end position="192"/>
    </location>
</feature>
<dbReference type="AlphaFoldDB" id="A0AAF3EI04"/>
<feature type="transmembrane region" description="Helical" evidence="11">
    <location>
        <begin position="204"/>
        <end position="221"/>
    </location>
</feature>
<proteinExistence type="inferred from homology"/>
<name>A0AAF3EI04_9BILA</name>
<dbReference type="GO" id="GO:0015386">
    <property type="term" value="F:potassium:proton antiporter activity"/>
    <property type="evidence" value="ECO:0007669"/>
    <property type="project" value="TreeGrafter"/>
</dbReference>
<dbReference type="GO" id="GO:0098719">
    <property type="term" value="P:sodium ion import across plasma membrane"/>
    <property type="evidence" value="ECO:0007669"/>
    <property type="project" value="TreeGrafter"/>
</dbReference>
<dbReference type="GO" id="GO:0015385">
    <property type="term" value="F:sodium:proton antiporter activity"/>
    <property type="evidence" value="ECO:0007669"/>
    <property type="project" value="InterPro"/>
</dbReference>
<dbReference type="InterPro" id="IPR018422">
    <property type="entry name" value="Cation/H_exchanger_CPA1"/>
</dbReference>
<keyword evidence="2 9" id="KW-0813">Transport</keyword>
<evidence type="ECO:0000256" key="8">
    <source>
        <dbReference type="ARBA" id="ARBA00023201"/>
    </source>
</evidence>
<organism evidence="13 14">
    <name type="scientific">Mesorhabditis belari</name>
    <dbReference type="NCBI Taxonomy" id="2138241"/>
    <lineage>
        <taxon>Eukaryota</taxon>
        <taxon>Metazoa</taxon>
        <taxon>Ecdysozoa</taxon>
        <taxon>Nematoda</taxon>
        <taxon>Chromadorea</taxon>
        <taxon>Rhabditida</taxon>
        <taxon>Rhabditina</taxon>
        <taxon>Rhabditomorpha</taxon>
        <taxon>Rhabditoidea</taxon>
        <taxon>Rhabditidae</taxon>
        <taxon>Mesorhabditinae</taxon>
        <taxon>Mesorhabditis</taxon>
    </lineage>
</organism>
<protein>
    <recommendedName>
        <fullName evidence="9">Sodium/hydrogen exchanger</fullName>
    </recommendedName>
</protein>
<accession>A0AAF3EI04</accession>
<evidence type="ECO:0000259" key="12">
    <source>
        <dbReference type="Pfam" id="PF00999"/>
    </source>
</evidence>
<evidence type="ECO:0000256" key="10">
    <source>
        <dbReference type="SAM" id="MobiDB-lite"/>
    </source>
</evidence>
<evidence type="ECO:0000256" key="5">
    <source>
        <dbReference type="ARBA" id="ARBA00023053"/>
    </source>
</evidence>
<evidence type="ECO:0000313" key="13">
    <source>
        <dbReference type="Proteomes" id="UP000887575"/>
    </source>
</evidence>
<dbReference type="GO" id="GO:0005886">
    <property type="term" value="C:plasma membrane"/>
    <property type="evidence" value="ECO:0007669"/>
    <property type="project" value="TreeGrafter"/>
</dbReference>
<dbReference type="InterPro" id="IPR006153">
    <property type="entry name" value="Cation/H_exchanger_TM"/>
</dbReference>
<feature type="transmembrane region" description="Helical" evidence="11">
    <location>
        <begin position="524"/>
        <end position="550"/>
    </location>
</feature>
<evidence type="ECO:0000256" key="3">
    <source>
        <dbReference type="ARBA" id="ARBA00022692"/>
    </source>
</evidence>
<dbReference type="Pfam" id="PF00999">
    <property type="entry name" value="Na_H_Exchanger"/>
    <property type="match status" value="1"/>
</dbReference>
<evidence type="ECO:0000256" key="7">
    <source>
        <dbReference type="ARBA" id="ARBA00023136"/>
    </source>
</evidence>
<feature type="transmembrane region" description="Helical" evidence="11">
    <location>
        <begin position="433"/>
        <end position="450"/>
    </location>
</feature>
<dbReference type="NCBIfam" id="TIGR00840">
    <property type="entry name" value="b_cpa1"/>
    <property type="match status" value="1"/>
</dbReference>
<reference evidence="14" key="1">
    <citation type="submission" date="2024-02" db="UniProtKB">
        <authorList>
            <consortium name="WormBaseParasite"/>
        </authorList>
    </citation>
    <scope>IDENTIFICATION</scope>
</reference>
<keyword evidence="7 11" id="KW-0472">Membrane</keyword>
<sequence>MFFCCGAQMSNWAVNGNKRERESTKFAALRNNHKDQLFKKEQIAKALWSELLKTKGCHANDVFKETPSKEEIIKIGLFFRDRYPRLRMGTIYELLKKRDFFECSLILGLCDYGLEERLRNAIENGTSHENGSTYQILSFDFPAVETPFLVASWLILASAAKMAFHSKYFPDSSLLVVVGFILGWVFYNGFTWIKVEYYQLESSYFFHFLLPPIIFDAGYFMPNRALFENFGSVLLFAVIGTVWNTMAIGSALYFLSLYGWFSVSFEIFEVLTFASLISAVDPVAVIAVFEEVHVNEFLFINVFGEALFNDAVSVVLYKMFRNFYDIGSESVQIVDYGKGMVSFFAISLGGTAVGIIFAFAVSLITKFSQNMRVLSPIFVFVLPYMAYLLADSMGMSSILAISICGIVMKQYVKGNLTPTAVNSVKYFTKMLAVGAETVLFMFLGVSAITSPHHFDWTFITCTIVFCLVFRSIGVIVQCTILNKFRKKKFSVIDQFILSYGGLRGAIAFGLSASLPDSMSTKPMFVTTTIAVIYFTVLLQGVTISPIVNWLKVETKEDRQKTMTESIYTKYFDYTMSGIEDIAGIRGKHYIRDTYERLNAKILKPILMQNVAKKDFDASVTVRAYAKITLEEALHLKEQKKRKLDERLTIDRSAISDSSMDIHIPRKRKDTVNKLIEDQASVEMLYSLFSDLLDRKLEDISKQKQINETEELQDDYMAQINVANMRSQQNAPNSSQLQPSASSPNI</sequence>
<keyword evidence="3 9" id="KW-0812">Transmembrane</keyword>
<dbReference type="InterPro" id="IPR004709">
    <property type="entry name" value="NaH_exchanger"/>
</dbReference>
<feature type="transmembrane region" description="Helical" evidence="11">
    <location>
        <begin position="492"/>
        <end position="512"/>
    </location>
</feature>
<dbReference type="GO" id="GO:0051453">
    <property type="term" value="P:regulation of intracellular pH"/>
    <property type="evidence" value="ECO:0007669"/>
    <property type="project" value="TreeGrafter"/>
</dbReference>
<feature type="transmembrane region" description="Helical" evidence="11">
    <location>
        <begin position="233"/>
        <end position="255"/>
    </location>
</feature>
<keyword evidence="8 9" id="KW-0739">Sodium transport</keyword>
<evidence type="ECO:0000256" key="11">
    <source>
        <dbReference type="SAM" id="Phobius"/>
    </source>
</evidence>
<evidence type="ECO:0000313" key="14">
    <source>
        <dbReference type="WBParaSite" id="MBELARI_LOCUS136"/>
    </source>
</evidence>
<keyword evidence="4 11" id="KW-1133">Transmembrane helix</keyword>
<feature type="transmembrane region" description="Helical" evidence="11">
    <location>
        <begin position="340"/>
        <end position="361"/>
    </location>
</feature>
<feature type="region of interest" description="Disordered" evidence="10">
    <location>
        <begin position="726"/>
        <end position="745"/>
    </location>
</feature>
<keyword evidence="13" id="KW-1185">Reference proteome</keyword>
<dbReference type="PANTHER" id="PTHR10110:SF98">
    <property type="entry name" value="SODIUM_HYDROGEN EXCHANGER"/>
    <property type="match status" value="1"/>
</dbReference>
<feature type="transmembrane region" description="Helical" evidence="11">
    <location>
        <begin position="267"/>
        <end position="289"/>
    </location>
</feature>
<keyword evidence="5" id="KW-0915">Sodium</keyword>
<dbReference type="Proteomes" id="UP000887575">
    <property type="component" value="Unassembled WGS sequence"/>
</dbReference>